<dbReference type="AlphaFoldDB" id="A0AAD1ULY2"/>
<keyword evidence="2" id="KW-1185">Reference proteome</keyword>
<accession>A0AAD1ULY2</accession>
<protein>
    <submittedName>
        <fullName evidence="1">Uncharacterized protein</fullName>
    </submittedName>
</protein>
<sequence>MDSEKQTFRNKRGFNSFVGLIVLLALISTVSAMIQAKINDAAKLRQFIEDSLDDIMVTVWYKHQRYNRALNERNLLTTGSLKKGLNGCQASSQSFDDLKGSTIVYAEADLSDYNHDEAESFWYLANQWNIDLKPLANGPLIMVMKNGDGQIFWGNQDTPTSTLLQRINSEIVKLQGEDVKLSKGVPRDLVQNLLSPNNQGSVDIPCKLMVDESDVIEFARSDPWDDHVEIAKQVKPQVRAAPPKYHLKEPEKSFAHV</sequence>
<evidence type="ECO:0000313" key="2">
    <source>
        <dbReference type="Proteomes" id="UP001295684"/>
    </source>
</evidence>
<organism evidence="1 2">
    <name type="scientific">Euplotes crassus</name>
    <dbReference type="NCBI Taxonomy" id="5936"/>
    <lineage>
        <taxon>Eukaryota</taxon>
        <taxon>Sar</taxon>
        <taxon>Alveolata</taxon>
        <taxon>Ciliophora</taxon>
        <taxon>Intramacronucleata</taxon>
        <taxon>Spirotrichea</taxon>
        <taxon>Hypotrichia</taxon>
        <taxon>Euplotida</taxon>
        <taxon>Euplotidae</taxon>
        <taxon>Moneuplotes</taxon>
    </lineage>
</organism>
<gene>
    <name evidence="1" type="ORF">ECRASSUSDP1_LOCUS13213</name>
</gene>
<evidence type="ECO:0000313" key="1">
    <source>
        <dbReference type="EMBL" id="CAI2371888.1"/>
    </source>
</evidence>
<comment type="caution">
    <text evidence="1">The sequence shown here is derived from an EMBL/GenBank/DDBJ whole genome shotgun (WGS) entry which is preliminary data.</text>
</comment>
<dbReference type="Proteomes" id="UP001295684">
    <property type="component" value="Unassembled WGS sequence"/>
</dbReference>
<reference evidence="1" key="1">
    <citation type="submission" date="2023-07" db="EMBL/GenBank/DDBJ databases">
        <authorList>
            <consortium name="AG Swart"/>
            <person name="Singh M."/>
            <person name="Singh A."/>
            <person name="Seah K."/>
            <person name="Emmerich C."/>
        </authorList>
    </citation>
    <scope>NUCLEOTIDE SEQUENCE</scope>
    <source>
        <strain evidence="1">DP1</strain>
    </source>
</reference>
<dbReference type="EMBL" id="CAMPGE010013143">
    <property type="protein sequence ID" value="CAI2371888.1"/>
    <property type="molecule type" value="Genomic_DNA"/>
</dbReference>
<name>A0AAD1ULY2_EUPCR</name>
<proteinExistence type="predicted"/>